<accession>A0ABY5UMF8</accession>
<sequence length="207" mass="22470">MASKKLTAEQQQLFDALTLLQKKFVTELLKGKNQTDAYKKAGGKAKGESAHVQASRMISFDKVAAFMSSVEGKAIDDAIMTREEALKRLTSMARARITDLVEFAEHDMGVDDDGREVIQAAWRFKDSVKNAPELLDAIAELTAGKDGIKLKLHDARSAIKQLGDMEGWEAPKKTELTGKDGGAIQHSHSISAEDLTDEQLAAIAGGK</sequence>
<dbReference type="RefSeq" id="WP_151419961.1">
    <property type="nucleotide sequence ID" value="NZ_CP104006.1"/>
</dbReference>
<dbReference type="Gene3D" id="1.10.10.1400">
    <property type="entry name" value="Terminase, small subunit, N-terminal DNA-binding domain, HTH motif"/>
    <property type="match status" value="1"/>
</dbReference>
<proteinExistence type="predicted"/>
<dbReference type="InterPro" id="IPR038713">
    <property type="entry name" value="Terminase_Gp1_N_sf"/>
</dbReference>
<evidence type="ECO:0000313" key="4">
    <source>
        <dbReference type="Proteomes" id="UP001057860"/>
    </source>
</evidence>
<dbReference type="Proteomes" id="UP001057860">
    <property type="component" value="Chromosome"/>
</dbReference>
<gene>
    <name evidence="3" type="ORF">N0H69_18730</name>
</gene>
<dbReference type="Pfam" id="PF03592">
    <property type="entry name" value="Terminase_2"/>
    <property type="match status" value="1"/>
</dbReference>
<protein>
    <submittedName>
        <fullName evidence="3">Terminase small subunit</fullName>
    </submittedName>
</protein>
<dbReference type="PANTHER" id="PTHR41328:SF2">
    <property type="entry name" value="TERMINASE SMALL SUBUNIT"/>
    <property type="match status" value="1"/>
</dbReference>
<dbReference type="GeneID" id="75142079"/>
<dbReference type="InterPro" id="IPR005335">
    <property type="entry name" value="Terminase_ssu"/>
</dbReference>
<keyword evidence="2" id="KW-0231">Viral genome packaging</keyword>
<evidence type="ECO:0000313" key="3">
    <source>
        <dbReference type="EMBL" id="UWM44667.1"/>
    </source>
</evidence>
<dbReference type="InterPro" id="IPR052404">
    <property type="entry name" value="SPP1-like_terminase"/>
</dbReference>
<evidence type="ECO:0000256" key="1">
    <source>
        <dbReference type="ARBA" id="ARBA00022612"/>
    </source>
</evidence>
<evidence type="ECO:0000256" key="2">
    <source>
        <dbReference type="ARBA" id="ARBA00023219"/>
    </source>
</evidence>
<name>A0ABY5UMF8_9GAMM</name>
<dbReference type="PANTHER" id="PTHR41328">
    <property type="entry name" value="TERMINASE SMALL SUBUNIT-RELATED"/>
    <property type="match status" value="1"/>
</dbReference>
<dbReference type="EMBL" id="CP104006">
    <property type="protein sequence ID" value="UWM44667.1"/>
    <property type="molecule type" value="Genomic_DNA"/>
</dbReference>
<organism evidence="3 4">
    <name type="scientific">Yersinia alsatica</name>
    <dbReference type="NCBI Taxonomy" id="2890317"/>
    <lineage>
        <taxon>Bacteria</taxon>
        <taxon>Pseudomonadati</taxon>
        <taxon>Pseudomonadota</taxon>
        <taxon>Gammaproteobacteria</taxon>
        <taxon>Enterobacterales</taxon>
        <taxon>Yersiniaceae</taxon>
        <taxon>Yersinia</taxon>
    </lineage>
</organism>
<keyword evidence="1" id="KW-1188">Viral release from host cell</keyword>
<reference evidence="3" key="1">
    <citation type="submission" date="2022-08" db="EMBL/GenBank/DDBJ databases">
        <authorList>
            <person name="Bogun A."/>
            <person name="Kislichkina A."/>
            <person name="Solomentsev V."/>
            <person name="Skryabin Y."/>
            <person name="Sizova A."/>
            <person name="Platonov M."/>
            <person name="Dentovskaya S."/>
        </authorList>
    </citation>
    <scope>NUCLEOTIDE SEQUENCE</scope>
    <source>
        <strain evidence="3">SCPM-O-B-7604</strain>
    </source>
</reference>
<keyword evidence="4" id="KW-1185">Reference proteome</keyword>